<evidence type="ECO:0000313" key="1">
    <source>
        <dbReference type="EMBL" id="SFB54731.1"/>
    </source>
</evidence>
<reference evidence="2" key="1">
    <citation type="submission" date="2016-10" db="EMBL/GenBank/DDBJ databases">
        <authorList>
            <person name="Varghese N."/>
            <person name="Submissions S."/>
        </authorList>
    </citation>
    <scope>NUCLEOTIDE SEQUENCE [LARGE SCALE GENOMIC DNA]</scope>
    <source>
        <strain evidence="2">CGMCC 4.3568</strain>
    </source>
</reference>
<evidence type="ECO:0000313" key="2">
    <source>
        <dbReference type="Proteomes" id="UP000243799"/>
    </source>
</evidence>
<evidence type="ECO:0008006" key="3">
    <source>
        <dbReference type="Google" id="ProtNLM"/>
    </source>
</evidence>
<protein>
    <recommendedName>
        <fullName evidence="3">Methyltransferase domain-containing protein</fullName>
    </recommendedName>
</protein>
<dbReference type="AlphaFoldDB" id="A0A1I1BWS0"/>
<organism evidence="1 2">
    <name type="scientific">Amycolatopsis marina</name>
    <dbReference type="NCBI Taxonomy" id="490629"/>
    <lineage>
        <taxon>Bacteria</taxon>
        <taxon>Bacillati</taxon>
        <taxon>Actinomycetota</taxon>
        <taxon>Actinomycetes</taxon>
        <taxon>Pseudonocardiales</taxon>
        <taxon>Pseudonocardiaceae</taxon>
        <taxon>Amycolatopsis</taxon>
    </lineage>
</organism>
<dbReference type="EMBL" id="FOKG01000018">
    <property type="protein sequence ID" value="SFB54731.1"/>
    <property type="molecule type" value="Genomic_DNA"/>
</dbReference>
<gene>
    <name evidence="1" type="ORF">SAMN05216266_11871</name>
</gene>
<proteinExistence type="predicted"/>
<dbReference type="STRING" id="490629.SAMN05216266_11871"/>
<name>A0A1I1BWS0_9PSEU</name>
<keyword evidence="2" id="KW-1185">Reference proteome</keyword>
<sequence>MSLSDPVVVRGLLTSAGFADVQLRDLREPMYFGRDVEDACEFVSAQFGGMLNGLDEDERARALDALRSDMSDHHSSRGVCYDSAAWLIEARLP</sequence>
<accession>A0A1I1BWS0</accession>
<dbReference type="Proteomes" id="UP000243799">
    <property type="component" value="Unassembled WGS sequence"/>
</dbReference>